<evidence type="ECO:0000256" key="4">
    <source>
        <dbReference type="PIRNR" id="PIRNR016396"/>
    </source>
</evidence>
<dbReference type="Proteomes" id="UP000501346">
    <property type="component" value="Chromosome ScVII"/>
</dbReference>
<dbReference type="PANTHER" id="PTHR12409:SF0">
    <property type="entry name" value="PREFOLDIN SUBUNIT 3"/>
    <property type="match status" value="1"/>
</dbReference>
<comment type="subunit">
    <text evidence="2 4">Heterohexamer of two PFD-alpha type and four PFD-beta type subunits.</text>
</comment>
<dbReference type="CDD" id="cd23156">
    <property type="entry name" value="Prefoldin_3"/>
    <property type="match status" value="1"/>
</dbReference>
<dbReference type="GO" id="GO:0016272">
    <property type="term" value="C:prefoldin complex"/>
    <property type="evidence" value="ECO:0007669"/>
    <property type="project" value="UniProtKB-UniRule"/>
</dbReference>
<reference evidence="5 6" key="1">
    <citation type="journal article" date="2019" name="BMC Genomics">
        <title>Chromosome level assembly and comparative genome analysis confirm lager-brewing yeasts originated from a single hybridization.</title>
        <authorList>
            <person name="Salazar A.N."/>
            <person name="Gorter de Vries A.R."/>
            <person name="van den Broek M."/>
            <person name="Brouwers N."/>
            <person name="de la Torre Cortes P."/>
            <person name="Kuijpers N.G.A."/>
            <person name="Daran J.G."/>
            <person name="Abeel T."/>
        </authorList>
    </citation>
    <scope>NUCLEOTIDE SEQUENCE [LARGE SCALE GENOMIC DNA]</scope>
    <source>
        <strain evidence="5 6">CBS 1483</strain>
    </source>
</reference>
<dbReference type="GO" id="GO:0007021">
    <property type="term" value="P:tubulin complex assembly"/>
    <property type="evidence" value="ECO:0007669"/>
    <property type="project" value="TreeGrafter"/>
</dbReference>
<dbReference type="GO" id="GO:0015631">
    <property type="term" value="F:tubulin binding"/>
    <property type="evidence" value="ECO:0007669"/>
    <property type="project" value="TreeGrafter"/>
</dbReference>
<evidence type="ECO:0000256" key="3">
    <source>
        <dbReference type="ARBA" id="ARBA00023186"/>
    </source>
</evidence>
<comment type="similarity">
    <text evidence="1 4">Belongs to the prefoldin subunit alpha family.</text>
</comment>
<protein>
    <recommendedName>
        <fullName evidence="4">Prefoldin subunit 3</fullName>
    </recommendedName>
</protein>
<dbReference type="EMBL" id="CP048988">
    <property type="protein sequence ID" value="QID79611.1"/>
    <property type="molecule type" value="Genomic_DNA"/>
</dbReference>
<dbReference type="OrthoDB" id="6375174at2759"/>
<name>A0A6C1DS54_SACPS</name>
<evidence type="ECO:0000256" key="1">
    <source>
        <dbReference type="ARBA" id="ARBA00010048"/>
    </source>
</evidence>
<sequence length="199" mass="23114">MDTLFNSTEKNARGIPQAPFIENVNEIIKDPSDFELCFNKFQERLSKYKFMQESKLATIKQLKTRIPDLENTLKICQSLRNHSDEGDESDKPILLHYQLNDTLYTKAQVDIPEDRADLKVGLWLGADVMLEYPIDEAIELLKKKLADSEQSLTVSTEDVEFLRENITTMEVNCARLYNWDVQRRQDLKQAQEGTKNLKI</sequence>
<dbReference type="PIRSF" id="PIRSF016396">
    <property type="entry name" value="Prefoldin_subunit_3"/>
    <property type="match status" value="1"/>
</dbReference>
<dbReference type="PANTHER" id="PTHR12409">
    <property type="entry name" value="PREFOLDIN SUBUNIT 3"/>
    <property type="match status" value="1"/>
</dbReference>
<keyword evidence="6" id="KW-1185">Reference proteome</keyword>
<dbReference type="FunFam" id="1.10.287.370:FF:000001">
    <property type="entry name" value="Prefoldin subunit 3"/>
    <property type="match status" value="1"/>
</dbReference>
<gene>
    <name evidence="5" type="primary">PAC10_1</name>
    <name evidence="5" type="ORF">GRS66_001887</name>
</gene>
<evidence type="ECO:0000313" key="5">
    <source>
        <dbReference type="EMBL" id="QID79611.1"/>
    </source>
</evidence>
<organism evidence="5 6">
    <name type="scientific">Saccharomyces pastorianus</name>
    <name type="common">Lager yeast</name>
    <name type="synonym">Saccharomyces cerevisiae x Saccharomyces eubayanus</name>
    <dbReference type="NCBI Taxonomy" id="27292"/>
    <lineage>
        <taxon>Eukaryota</taxon>
        <taxon>Fungi</taxon>
        <taxon>Dikarya</taxon>
        <taxon>Ascomycota</taxon>
        <taxon>Saccharomycotina</taxon>
        <taxon>Saccharomycetes</taxon>
        <taxon>Saccharomycetales</taxon>
        <taxon>Saccharomycetaceae</taxon>
        <taxon>Saccharomyces</taxon>
    </lineage>
</organism>
<dbReference type="InterPro" id="IPR009053">
    <property type="entry name" value="Prefoldin"/>
</dbReference>
<dbReference type="Gene3D" id="1.10.287.370">
    <property type="match status" value="1"/>
</dbReference>
<dbReference type="InterPro" id="IPR004127">
    <property type="entry name" value="Prefoldin_subunit_alpha"/>
</dbReference>
<dbReference type="GO" id="GO:0006457">
    <property type="term" value="P:protein folding"/>
    <property type="evidence" value="ECO:0007669"/>
    <property type="project" value="UniProtKB-UniRule"/>
</dbReference>
<keyword evidence="3 4" id="KW-0143">Chaperone</keyword>
<dbReference type="GO" id="GO:0007017">
    <property type="term" value="P:microtubule-based process"/>
    <property type="evidence" value="ECO:0007669"/>
    <property type="project" value="TreeGrafter"/>
</dbReference>
<dbReference type="InterPro" id="IPR016655">
    <property type="entry name" value="PFD3"/>
</dbReference>
<proteinExistence type="inferred from homology"/>
<dbReference type="GO" id="GO:0005737">
    <property type="term" value="C:cytoplasm"/>
    <property type="evidence" value="ECO:0007669"/>
    <property type="project" value="UniProtKB-ARBA"/>
</dbReference>
<comment type="function">
    <text evidence="4">Binds specifically to cytosolic chaperonin (c-CPN) and transfers target proteins to it. Binds to nascent polypeptide chain and promotes folding in an environment in which there are many competing pathways for nonnative proteins.</text>
</comment>
<dbReference type="AlphaFoldDB" id="A0A6C1DS54"/>
<evidence type="ECO:0000313" key="6">
    <source>
        <dbReference type="Proteomes" id="UP000501346"/>
    </source>
</evidence>
<dbReference type="Pfam" id="PF02996">
    <property type="entry name" value="Prefoldin"/>
    <property type="match status" value="1"/>
</dbReference>
<accession>A0A6C1DS54</accession>
<evidence type="ECO:0000256" key="2">
    <source>
        <dbReference type="ARBA" id="ARBA00011695"/>
    </source>
</evidence>
<dbReference type="SUPFAM" id="SSF46579">
    <property type="entry name" value="Prefoldin"/>
    <property type="match status" value="1"/>
</dbReference>